<reference evidence="6" key="1">
    <citation type="submission" date="2021-10" db="EMBL/GenBank/DDBJ databases">
        <authorList>
            <person name="Piombo E."/>
        </authorList>
    </citation>
    <scope>NUCLEOTIDE SEQUENCE</scope>
</reference>
<dbReference type="GO" id="GO:0004029">
    <property type="term" value="F:aldehyde dehydrogenase (NAD+) activity"/>
    <property type="evidence" value="ECO:0007669"/>
    <property type="project" value="UniProtKB-EC"/>
</dbReference>
<evidence type="ECO:0000256" key="2">
    <source>
        <dbReference type="ARBA" id="ARBA00023002"/>
    </source>
</evidence>
<dbReference type="OrthoDB" id="310895at2759"/>
<gene>
    <name evidence="6" type="ORF">CBYS24578_00008511</name>
</gene>
<evidence type="ECO:0000256" key="3">
    <source>
        <dbReference type="ARBA" id="ARBA00024226"/>
    </source>
</evidence>
<evidence type="ECO:0000259" key="5">
    <source>
        <dbReference type="Pfam" id="PF00171"/>
    </source>
</evidence>
<dbReference type="EC" id="1.2.1.3" evidence="3"/>
<dbReference type="AlphaFoldDB" id="A0A9N9Y1S0"/>
<evidence type="ECO:0000256" key="1">
    <source>
        <dbReference type="ARBA" id="ARBA00009986"/>
    </source>
</evidence>
<dbReference type="Proteomes" id="UP000754883">
    <property type="component" value="Unassembled WGS sequence"/>
</dbReference>
<dbReference type="InterPro" id="IPR015590">
    <property type="entry name" value="Aldehyde_DH_dom"/>
</dbReference>
<keyword evidence="2" id="KW-0560">Oxidoreductase</keyword>
<organism evidence="6 7">
    <name type="scientific">Clonostachys byssicola</name>
    <dbReference type="NCBI Taxonomy" id="160290"/>
    <lineage>
        <taxon>Eukaryota</taxon>
        <taxon>Fungi</taxon>
        <taxon>Dikarya</taxon>
        <taxon>Ascomycota</taxon>
        <taxon>Pezizomycotina</taxon>
        <taxon>Sordariomycetes</taxon>
        <taxon>Hypocreomycetidae</taxon>
        <taxon>Hypocreales</taxon>
        <taxon>Bionectriaceae</taxon>
        <taxon>Clonostachys</taxon>
    </lineage>
</organism>
<name>A0A9N9Y1S0_9HYPO</name>
<dbReference type="Gene3D" id="3.40.605.10">
    <property type="entry name" value="Aldehyde Dehydrogenase, Chain A, domain 1"/>
    <property type="match status" value="1"/>
</dbReference>
<dbReference type="FunFam" id="3.40.605.10:FF:000007">
    <property type="entry name" value="NAD/NADP-dependent betaine aldehyde dehydrogenase"/>
    <property type="match status" value="1"/>
</dbReference>
<dbReference type="InterPro" id="IPR016162">
    <property type="entry name" value="Ald_DH_N"/>
</dbReference>
<protein>
    <recommendedName>
        <fullName evidence="3">aldehyde dehydrogenase (NAD(+))</fullName>
        <ecNumber evidence="3">1.2.1.3</ecNumber>
    </recommendedName>
</protein>
<evidence type="ECO:0000313" key="6">
    <source>
        <dbReference type="EMBL" id="CAG9984006.1"/>
    </source>
</evidence>
<dbReference type="Gene3D" id="3.40.309.10">
    <property type="entry name" value="Aldehyde Dehydrogenase, Chain A, domain 2"/>
    <property type="match status" value="1"/>
</dbReference>
<keyword evidence="7" id="KW-1185">Reference proteome</keyword>
<sequence length="473" mass="51117">MAFHVPQLDLSQYQFPLQAFIGGEFVDSTGNDKHTLISAVNDEIITKELQWSNSQDVDLAVEAAEKGLQQWKLMSREQRRDALVRFGTLIRKNRQQLHWLEAVLVGKDAGFSNFEIGAAADLFIYYGNMIDKFGTEVLHAEDDTMRYTLRQPWGVCAGICPFNAPLITLAMKAAPALACGNTIIIKTSETNPISTLFMASLSCQAGLPPGVLNCLVGGAEVGDALASHMRIRKVSFTGSVGVGKLIHIAAARSNLKSVTTELGGKSPIIVFPDADLDGALKAATMFLMMNGQGCALGTRLYLHESIADAFVDRLSSAIQEHAKGLGGGPMSKATLSSPLYHHRQKAAVMSFIKAGQNEATLLWGGRALGEKGCYIEPALFIDPSPDARILKEEIFGPILVVSRFSSDDEVLQMANDTEFGLAAYVWTKDLGRALRFAQQLEAGSVSVNGAGGFSPDVPMGGWKRKSCPGYCYF</sequence>
<dbReference type="Pfam" id="PF00171">
    <property type="entry name" value="Aldedh"/>
    <property type="match status" value="1"/>
</dbReference>
<comment type="similarity">
    <text evidence="1">Belongs to the aldehyde dehydrogenase family.</text>
</comment>
<evidence type="ECO:0000313" key="7">
    <source>
        <dbReference type="Proteomes" id="UP000754883"/>
    </source>
</evidence>
<dbReference type="SUPFAM" id="SSF53720">
    <property type="entry name" value="ALDH-like"/>
    <property type="match status" value="1"/>
</dbReference>
<evidence type="ECO:0000256" key="4">
    <source>
        <dbReference type="ARBA" id="ARBA00049194"/>
    </source>
</evidence>
<feature type="domain" description="Aldehyde dehydrogenase" evidence="5">
    <location>
        <begin position="26"/>
        <end position="464"/>
    </location>
</feature>
<comment type="catalytic activity">
    <reaction evidence="4">
        <text>an aldehyde + NAD(+) + H2O = a carboxylate + NADH + 2 H(+)</text>
        <dbReference type="Rhea" id="RHEA:16185"/>
        <dbReference type="ChEBI" id="CHEBI:15377"/>
        <dbReference type="ChEBI" id="CHEBI:15378"/>
        <dbReference type="ChEBI" id="CHEBI:17478"/>
        <dbReference type="ChEBI" id="CHEBI:29067"/>
        <dbReference type="ChEBI" id="CHEBI:57540"/>
        <dbReference type="ChEBI" id="CHEBI:57945"/>
        <dbReference type="EC" id="1.2.1.3"/>
    </reaction>
</comment>
<dbReference type="EMBL" id="CABFNO020001379">
    <property type="protein sequence ID" value="CAG9984006.1"/>
    <property type="molecule type" value="Genomic_DNA"/>
</dbReference>
<accession>A0A9N9Y1S0</accession>
<dbReference type="InterPro" id="IPR016163">
    <property type="entry name" value="Ald_DH_C"/>
</dbReference>
<proteinExistence type="inferred from homology"/>
<dbReference type="PANTHER" id="PTHR11699">
    <property type="entry name" value="ALDEHYDE DEHYDROGENASE-RELATED"/>
    <property type="match status" value="1"/>
</dbReference>
<comment type="caution">
    <text evidence="6">The sequence shown here is derived from an EMBL/GenBank/DDBJ whole genome shotgun (WGS) entry which is preliminary data.</text>
</comment>
<dbReference type="InterPro" id="IPR016161">
    <property type="entry name" value="Ald_DH/histidinol_DH"/>
</dbReference>